<evidence type="ECO:0000259" key="10">
    <source>
        <dbReference type="PROSITE" id="PS51194"/>
    </source>
</evidence>
<dbReference type="InterPro" id="IPR001650">
    <property type="entry name" value="Helicase_C-like"/>
</dbReference>
<dbReference type="SUPFAM" id="SSF52540">
    <property type="entry name" value="P-loop containing nucleoside triphosphate hydrolases"/>
    <property type="match status" value="2"/>
</dbReference>
<dbReference type="GO" id="GO:0016787">
    <property type="term" value="F:hydrolase activity"/>
    <property type="evidence" value="ECO:0007669"/>
    <property type="project" value="UniProtKB-KW"/>
</dbReference>
<keyword evidence="1" id="KW-0547">Nucleotide-binding</keyword>
<name>A0A0G1I1G9_UNCK3</name>
<dbReference type="InterPro" id="IPR027417">
    <property type="entry name" value="P-loop_NTPase"/>
</dbReference>
<dbReference type="InterPro" id="IPR011545">
    <property type="entry name" value="DEAD/DEAH_box_helicase_dom"/>
</dbReference>
<dbReference type="Pfam" id="PF17191">
    <property type="entry name" value="RecG_wedge"/>
    <property type="match status" value="1"/>
</dbReference>
<keyword evidence="7" id="KW-0234">DNA repair</keyword>
<dbReference type="InterPro" id="IPR033454">
    <property type="entry name" value="RecG_wedge"/>
</dbReference>
<keyword evidence="2" id="KW-0227">DNA damage</keyword>
<dbReference type="PATRIC" id="fig|1620410.3.peg.225"/>
<evidence type="ECO:0000256" key="3">
    <source>
        <dbReference type="ARBA" id="ARBA00022801"/>
    </source>
</evidence>
<dbReference type="InterPro" id="IPR014001">
    <property type="entry name" value="Helicase_ATP-bd"/>
</dbReference>
<dbReference type="Proteomes" id="UP000034752">
    <property type="component" value="Unassembled WGS sequence"/>
</dbReference>
<dbReference type="SMART" id="SM00490">
    <property type="entry name" value="HELICc"/>
    <property type="match status" value="1"/>
</dbReference>
<dbReference type="GO" id="GO:0003677">
    <property type="term" value="F:DNA binding"/>
    <property type="evidence" value="ECO:0007669"/>
    <property type="project" value="UniProtKB-KW"/>
</dbReference>
<accession>A0A0G1I1G9</accession>
<evidence type="ECO:0000256" key="5">
    <source>
        <dbReference type="ARBA" id="ARBA00022840"/>
    </source>
</evidence>
<evidence type="ECO:0000313" key="11">
    <source>
        <dbReference type="EMBL" id="KKT52658.1"/>
    </source>
</evidence>
<dbReference type="Pfam" id="PF00270">
    <property type="entry name" value="DEAD"/>
    <property type="match status" value="1"/>
</dbReference>
<evidence type="ECO:0000256" key="7">
    <source>
        <dbReference type="ARBA" id="ARBA00023204"/>
    </source>
</evidence>
<dbReference type="AlphaFoldDB" id="A0A0G1I1G9"/>
<gene>
    <name evidence="11" type="ORF">VE96_C0011G0004</name>
</gene>
<dbReference type="CDD" id="cd04488">
    <property type="entry name" value="RecG_wedge_OBF"/>
    <property type="match status" value="1"/>
</dbReference>
<organism evidence="11 12">
    <name type="scientific">candidate division Kazan bacterium GW2011_GWA1_44_22</name>
    <dbReference type="NCBI Taxonomy" id="1620410"/>
    <lineage>
        <taxon>Bacteria</taxon>
        <taxon>Bacteria division Kazan-3B-28</taxon>
    </lineage>
</organism>
<reference evidence="11 12" key="1">
    <citation type="journal article" date="2015" name="Nature">
        <title>rRNA introns, odd ribosomes, and small enigmatic genomes across a large radiation of phyla.</title>
        <authorList>
            <person name="Brown C.T."/>
            <person name="Hug L.A."/>
            <person name="Thomas B.C."/>
            <person name="Sharon I."/>
            <person name="Castelle C.J."/>
            <person name="Singh A."/>
            <person name="Wilkins M.J."/>
            <person name="Williams K.H."/>
            <person name="Banfield J.F."/>
        </authorList>
    </citation>
    <scope>NUCLEOTIDE SEQUENCE [LARGE SCALE GENOMIC DNA]</scope>
</reference>
<dbReference type="InterPro" id="IPR047112">
    <property type="entry name" value="RecG/Mfd"/>
</dbReference>
<dbReference type="SUPFAM" id="SSF50249">
    <property type="entry name" value="Nucleic acid-binding proteins"/>
    <property type="match status" value="1"/>
</dbReference>
<sequence length="691" mass="76246">MFFSSQSIKTMFFLLSDPITKLPGIGPSLAVKFGLLSIQTVDDLIGYYPRRWEDLSVVSPVATVLATCPAPPQKVTIKAAIKSISHFRSPYKRMFITNAIAEDASGAMRIVWFNQPYLRTAIKAGETYYLSGPMGNWQNHSALTNPALERATDTPLHSGGLIPIYSETAGISSKVIRRAARHILNTIRHLPESLPSDIVATHQLMPLTEALVNIHFPTSPQNLQRAKQRLSFEELFSVQLGLAFARTNWGELPGQPLLVSNQLLPKFLQQLPFTLTASQLAAIKEIFHDLRRPIAMNRLLLGDVGSGKTIVAAASILAAAKAGGQVALMAPTEVLAAQHYSNLKPLLDKFNLRTTLITGSKKLSSSADIAQGKCDLVIGTQALIQHQVSFKNLNLVIVDEQHRFGVSQRQQLKNKAQIASPHYLSLSATPIPRTVFLTLFSDLDTSILINPPVGRLPIITRLATANNLAKIQLLINREIRAKHCIFVIAPLIELDKTARRSSITSELARLRQLFPAASIATLHGKMPAEEKLSVMQAVQTGEVDILLATSVIEVGIDVPGATVIWIKNAERFGLAQLHQLRGRVGRSDLQSYCFIETPTDDLETSERLKSFIHINDGNKLAQMDLVMRGPGAFFDTRQSGFLKLKIANLMDEDLIKLTHQTAKHIIRQDPTLKNYPELKSRLQLPVLVHAE</sequence>
<dbReference type="Gene3D" id="3.40.50.300">
    <property type="entry name" value="P-loop containing nucleotide triphosphate hydrolases"/>
    <property type="match status" value="2"/>
</dbReference>
<dbReference type="InterPro" id="IPR012340">
    <property type="entry name" value="NA-bd_OB-fold"/>
</dbReference>
<evidence type="ECO:0000256" key="6">
    <source>
        <dbReference type="ARBA" id="ARBA00023125"/>
    </source>
</evidence>
<keyword evidence="6" id="KW-0238">DNA-binding</keyword>
<protein>
    <recommendedName>
        <fullName evidence="8">Probable DNA 3'-5' helicase RecG</fullName>
    </recommendedName>
</protein>
<keyword evidence="5" id="KW-0067">ATP-binding</keyword>
<dbReference type="PANTHER" id="PTHR47964:SF1">
    <property type="entry name" value="ATP-DEPENDENT DNA HELICASE HOMOLOG RECG, CHLOROPLASTIC"/>
    <property type="match status" value="1"/>
</dbReference>
<evidence type="ECO:0000313" key="12">
    <source>
        <dbReference type="Proteomes" id="UP000034752"/>
    </source>
</evidence>
<dbReference type="PROSITE" id="PS51194">
    <property type="entry name" value="HELICASE_CTER"/>
    <property type="match status" value="1"/>
</dbReference>
<keyword evidence="3" id="KW-0378">Hydrolase</keyword>
<comment type="caution">
    <text evidence="11">The sequence shown here is derived from an EMBL/GenBank/DDBJ whole genome shotgun (WGS) entry which is preliminary data.</text>
</comment>
<evidence type="ECO:0000256" key="1">
    <source>
        <dbReference type="ARBA" id="ARBA00022741"/>
    </source>
</evidence>
<dbReference type="PROSITE" id="PS51192">
    <property type="entry name" value="HELICASE_ATP_BIND_1"/>
    <property type="match status" value="1"/>
</dbReference>
<evidence type="ECO:0000256" key="8">
    <source>
        <dbReference type="ARBA" id="ARBA00049819"/>
    </source>
</evidence>
<dbReference type="InterPro" id="IPR045562">
    <property type="entry name" value="RecG_dom3_C"/>
</dbReference>
<evidence type="ECO:0000259" key="9">
    <source>
        <dbReference type="PROSITE" id="PS51192"/>
    </source>
</evidence>
<evidence type="ECO:0000256" key="4">
    <source>
        <dbReference type="ARBA" id="ARBA00022806"/>
    </source>
</evidence>
<dbReference type="Pfam" id="PF19833">
    <property type="entry name" value="RecG_dom3_C"/>
    <property type="match status" value="1"/>
</dbReference>
<dbReference type="GO" id="GO:0006281">
    <property type="term" value="P:DNA repair"/>
    <property type="evidence" value="ECO:0007669"/>
    <property type="project" value="UniProtKB-KW"/>
</dbReference>
<dbReference type="PANTHER" id="PTHR47964">
    <property type="entry name" value="ATP-DEPENDENT DNA HELICASE HOMOLOG RECG, CHLOROPLASTIC"/>
    <property type="match status" value="1"/>
</dbReference>
<dbReference type="Gene3D" id="2.40.50.140">
    <property type="entry name" value="Nucleic acid-binding proteins"/>
    <property type="match status" value="1"/>
</dbReference>
<dbReference type="Pfam" id="PF00271">
    <property type="entry name" value="Helicase_C"/>
    <property type="match status" value="1"/>
</dbReference>
<proteinExistence type="predicted"/>
<dbReference type="GO" id="GO:0003678">
    <property type="term" value="F:DNA helicase activity"/>
    <property type="evidence" value="ECO:0007669"/>
    <property type="project" value="TreeGrafter"/>
</dbReference>
<dbReference type="GO" id="GO:0005524">
    <property type="term" value="F:ATP binding"/>
    <property type="evidence" value="ECO:0007669"/>
    <property type="project" value="UniProtKB-KW"/>
</dbReference>
<evidence type="ECO:0000256" key="2">
    <source>
        <dbReference type="ARBA" id="ARBA00022763"/>
    </source>
</evidence>
<dbReference type="EMBL" id="LCIJ01000011">
    <property type="protein sequence ID" value="KKT52658.1"/>
    <property type="molecule type" value="Genomic_DNA"/>
</dbReference>
<feature type="domain" description="Helicase ATP-binding" evidence="9">
    <location>
        <begin position="289"/>
        <end position="448"/>
    </location>
</feature>
<dbReference type="SMART" id="SM00487">
    <property type="entry name" value="DEXDc"/>
    <property type="match status" value="1"/>
</dbReference>
<feature type="domain" description="Helicase C-terminal" evidence="10">
    <location>
        <begin position="469"/>
        <end position="631"/>
    </location>
</feature>
<keyword evidence="4 11" id="KW-0347">Helicase</keyword>